<proteinExistence type="predicted"/>
<comment type="caution">
    <text evidence="2">The sequence shown here is derived from an EMBL/GenBank/DDBJ whole genome shotgun (WGS) entry which is preliminary data.</text>
</comment>
<gene>
    <name evidence="2" type="ORF">HL667_07315</name>
</gene>
<dbReference type="InterPro" id="IPR025382">
    <property type="entry name" value="Cap4-like_endonuclease_dom"/>
</dbReference>
<evidence type="ECO:0000313" key="3">
    <source>
        <dbReference type="Proteomes" id="UP000886476"/>
    </source>
</evidence>
<sequence length="373" mass="42050">MSFADRLISEPQREKSGETGYERFDYQALWALALIFAHHGSSADYAIAFEFHDDIVLLDSEQSPSRARFYQVKTRDKGHWTLADLYRRKAKKDDPVGGKLPSFMGKLFSNYVLFPNETEQLNFVSNIPCAFLPSASGACQLVTCDANTLKDFMSRLVQEHPGATSAAVSLIHYIQADLSLHDSSAHIKGKLIEFILEQIGSVEFNPDTLYKTIVEECRTRSKYTGSISSFADLIQKKSITRSQVEGWLDLVRNRQALPEWSIISQKMSVGAMELASLTREWQRYRAVALDVGNEAINVLRDKIRSELEKRAGGSHALEELVNEIYLEIKDFGRSNISPFNSARLKVMILYEVFTYEAAGEVQTIDPEPAEAQS</sequence>
<organism evidence="2 3">
    <name type="scientific">Bradyrhizobium aeschynomenes</name>
    <dbReference type="NCBI Taxonomy" id="2734909"/>
    <lineage>
        <taxon>Bacteria</taxon>
        <taxon>Pseudomonadati</taxon>
        <taxon>Pseudomonadota</taxon>
        <taxon>Alphaproteobacteria</taxon>
        <taxon>Hyphomicrobiales</taxon>
        <taxon>Nitrobacteraceae</taxon>
        <taxon>Bradyrhizobium</taxon>
    </lineage>
</organism>
<evidence type="ECO:0000259" key="1">
    <source>
        <dbReference type="Pfam" id="PF14130"/>
    </source>
</evidence>
<dbReference type="EMBL" id="JABFDN010000002">
    <property type="protein sequence ID" value="NPU64795.1"/>
    <property type="molecule type" value="Genomic_DNA"/>
</dbReference>
<feature type="domain" description="CD-NTase associated protein 4-like DNA endonuclease" evidence="1">
    <location>
        <begin position="15"/>
        <end position="221"/>
    </location>
</feature>
<keyword evidence="3" id="KW-1185">Reference proteome</keyword>
<reference evidence="2" key="1">
    <citation type="submission" date="2020-05" db="EMBL/GenBank/DDBJ databases">
        <title>Nod-independent and nitrogen-fixing Bradyrhizobium aeschynomene sp. nov. isolated from nodules of Aeschynomene indica.</title>
        <authorList>
            <person name="Zhang Z."/>
        </authorList>
    </citation>
    <scope>NUCLEOTIDE SEQUENCE</scope>
    <source>
        <strain evidence="2">83012</strain>
    </source>
</reference>
<name>A0ABX2CAU8_9BRAD</name>
<accession>A0ABX2CAU8</accession>
<dbReference type="RefSeq" id="WP_172109910.1">
    <property type="nucleotide sequence ID" value="NZ_JABFDN010000002.1"/>
</dbReference>
<dbReference type="Pfam" id="PF14130">
    <property type="entry name" value="Cap4_nuclease"/>
    <property type="match status" value="1"/>
</dbReference>
<protein>
    <submittedName>
        <fullName evidence="2">DUF4297 domain-containing protein</fullName>
    </submittedName>
</protein>
<evidence type="ECO:0000313" key="2">
    <source>
        <dbReference type="EMBL" id="NPU64795.1"/>
    </source>
</evidence>
<dbReference type="Proteomes" id="UP000886476">
    <property type="component" value="Unassembled WGS sequence"/>
</dbReference>